<reference evidence="2 3" key="1">
    <citation type="submission" date="2021-08" db="EMBL/GenBank/DDBJ databases">
        <title>Draft Genome Sequence of Phanerochaete sordida strain YK-624.</title>
        <authorList>
            <person name="Mori T."/>
            <person name="Dohra H."/>
            <person name="Suzuki T."/>
            <person name="Kawagishi H."/>
            <person name="Hirai H."/>
        </authorList>
    </citation>
    <scope>NUCLEOTIDE SEQUENCE [LARGE SCALE GENOMIC DNA]</scope>
    <source>
        <strain evidence="2 3">YK-624</strain>
    </source>
</reference>
<organism evidence="2 3">
    <name type="scientific">Phanerochaete sordida</name>
    <dbReference type="NCBI Taxonomy" id="48140"/>
    <lineage>
        <taxon>Eukaryota</taxon>
        <taxon>Fungi</taxon>
        <taxon>Dikarya</taxon>
        <taxon>Basidiomycota</taxon>
        <taxon>Agaricomycotina</taxon>
        <taxon>Agaricomycetes</taxon>
        <taxon>Polyporales</taxon>
        <taxon>Phanerochaetaceae</taxon>
        <taxon>Phanerochaete</taxon>
    </lineage>
</organism>
<proteinExistence type="predicted"/>
<feature type="transmembrane region" description="Helical" evidence="1">
    <location>
        <begin position="168"/>
        <end position="186"/>
    </location>
</feature>
<feature type="transmembrane region" description="Helical" evidence="1">
    <location>
        <begin position="144"/>
        <end position="162"/>
    </location>
</feature>
<evidence type="ECO:0000256" key="1">
    <source>
        <dbReference type="SAM" id="Phobius"/>
    </source>
</evidence>
<dbReference type="Proteomes" id="UP000703269">
    <property type="component" value="Unassembled WGS sequence"/>
</dbReference>
<feature type="transmembrane region" description="Helical" evidence="1">
    <location>
        <begin position="54"/>
        <end position="74"/>
    </location>
</feature>
<dbReference type="EMBL" id="BPQB01000002">
    <property type="protein sequence ID" value="GJE85086.1"/>
    <property type="molecule type" value="Genomic_DNA"/>
</dbReference>
<protein>
    <submittedName>
        <fullName evidence="2">Uncharacterized protein</fullName>
    </submittedName>
</protein>
<keyword evidence="3" id="KW-1185">Reference proteome</keyword>
<comment type="caution">
    <text evidence="2">The sequence shown here is derived from an EMBL/GenBank/DDBJ whole genome shotgun (WGS) entry which is preliminary data.</text>
</comment>
<gene>
    <name evidence="2" type="ORF">PsYK624_011630</name>
</gene>
<dbReference type="OrthoDB" id="2803865at2759"/>
<name>A0A9P3FYS6_9APHY</name>
<evidence type="ECO:0000313" key="3">
    <source>
        <dbReference type="Proteomes" id="UP000703269"/>
    </source>
</evidence>
<keyword evidence="1" id="KW-1133">Transmembrane helix</keyword>
<evidence type="ECO:0000313" key="2">
    <source>
        <dbReference type="EMBL" id="GJE85086.1"/>
    </source>
</evidence>
<feature type="transmembrane region" description="Helical" evidence="1">
    <location>
        <begin position="101"/>
        <end position="123"/>
    </location>
</feature>
<feature type="transmembrane region" description="Helical" evidence="1">
    <location>
        <begin position="20"/>
        <end position="42"/>
    </location>
</feature>
<keyword evidence="1" id="KW-0472">Membrane</keyword>
<sequence length="235" mass="26049">MYLTLGVPTNSANFWCRCTPVFWTSFAAGSIGSVQTALFSALRLCATWNRSYTLFAIVLVLSLAPFIRDSYAYIGFSIQYMPPPVNTCLEVFHSSSRTTNLISLIIADLLVLVLTWIKTYALYKESQELGIKCPLAKCMIHDGTTYFAALMVLSIMEILASYNSTVYTVFSSLVYIFPPMLVYRFLMGLRLADKSALYDVGGHSQPPTFVSGSEAQSIVFANIGELLDIDSVLED</sequence>
<dbReference type="AlphaFoldDB" id="A0A9P3FYS6"/>
<keyword evidence="1" id="KW-0812">Transmembrane</keyword>
<accession>A0A9P3FYS6</accession>